<dbReference type="Pfam" id="PF00300">
    <property type="entry name" value="His_Phos_1"/>
    <property type="match status" value="1"/>
</dbReference>
<dbReference type="EMBL" id="CP014544">
    <property type="protein sequence ID" value="AMO70015.1"/>
    <property type="molecule type" value="Genomic_DNA"/>
</dbReference>
<dbReference type="InterPro" id="IPR013078">
    <property type="entry name" value="His_Pase_superF_clade-1"/>
</dbReference>
<feature type="binding site" evidence="3">
    <location>
        <position position="64"/>
    </location>
    <ligand>
        <name>substrate</name>
    </ligand>
</feature>
<dbReference type="PANTHER" id="PTHR46517">
    <property type="entry name" value="FRUCTOSE-2,6-BISPHOSPHATASE TIGAR"/>
    <property type="match status" value="1"/>
</dbReference>
<dbReference type="GO" id="GO:0045820">
    <property type="term" value="P:negative regulation of glycolytic process"/>
    <property type="evidence" value="ECO:0007669"/>
    <property type="project" value="TreeGrafter"/>
</dbReference>
<dbReference type="GO" id="GO:0004331">
    <property type="term" value="F:fructose-2,6-bisphosphate 2-phosphatase activity"/>
    <property type="evidence" value="ECO:0007669"/>
    <property type="project" value="TreeGrafter"/>
</dbReference>
<dbReference type="SUPFAM" id="SSF53254">
    <property type="entry name" value="Phosphoglycerate mutase-like"/>
    <property type="match status" value="1"/>
</dbReference>
<dbReference type="SMART" id="SM00855">
    <property type="entry name" value="PGAM"/>
    <property type="match status" value="1"/>
</dbReference>
<evidence type="ECO:0000256" key="1">
    <source>
        <dbReference type="ARBA" id="ARBA00022801"/>
    </source>
</evidence>
<evidence type="ECO:0000313" key="5">
    <source>
        <dbReference type="Proteomes" id="UP000074119"/>
    </source>
</evidence>
<organism evidence="4 5">
    <name type="scientific">Zhongshania aliphaticivorans</name>
    <dbReference type="NCBI Taxonomy" id="1470434"/>
    <lineage>
        <taxon>Bacteria</taxon>
        <taxon>Pseudomonadati</taxon>
        <taxon>Pseudomonadota</taxon>
        <taxon>Gammaproteobacteria</taxon>
        <taxon>Cellvibrionales</taxon>
        <taxon>Spongiibacteraceae</taxon>
        <taxon>Zhongshania</taxon>
    </lineage>
</organism>
<dbReference type="STRING" id="1470434.AZF00_17655"/>
<dbReference type="InterPro" id="IPR051695">
    <property type="entry name" value="Phosphoglycerate_Mutase"/>
</dbReference>
<feature type="active site" description="Tele-phosphohistidine intermediate" evidence="2">
    <location>
        <position position="14"/>
    </location>
</feature>
<dbReference type="GO" id="GO:0043456">
    <property type="term" value="P:regulation of pentose-phosphate shunt"/>
    <property type="evidence" value="ECO:0007669"/>
    <property type="project" value="TreeGrafter"/>
</dbReference>
<protein>
    <recommendedName>
        <fullName evidence="6">Phosphoserine phosphatase</fullName>
    </recommendedName>
</protein>
<proteinExistence type="predicted"/>
<evidence type="ECO:0000313" key="4">
    <source>
        <dbReference type="EMBL" id="AMO70015.1"/>
    </source>
</evidence>
<dbReference type="KEGG" id="zal:AZF00_17655"/>
<keyword evidence="1" id="KW-0378">Hydrolase</keyword>
<feature type="active site" description="Proton donor/acceptor" evidence="2">
    <location>
        <position position="88"/>
    </location>
</feature>
<dbReference type="PANTHER" id="PTHR46517:SF1">
    <property type="entry name" value="FRUCTOSE-2,6-BISPHOSPHATASE TIGAR"/>
    <property type="match status" value="1"/>
</dbReference>
<name>A0A127MA06_9GAMM</name>
<dbReference type="InterPro" id="IPR029033">
    <property type="entry name" value="His_PPase_superfam"/>
</dbReference>
<evidence type="ECO:0000256" key="3">
    <source>
        <dbReference type="PIRSR" id="PIRSR613078-2"/>
    </source>
</evidence>
<dbReference type="GO" id="GO:0005829">
    <property type="term" value="C:cytosol"/>
    <property type="evidence" value="ECO:0007669"/>
    <property type="project" value="TreeGrafter"/>
</dbReference>
<accession>A0A127MA06</accession>
<sequence>MTADTTGRLCFVRHGQTFANIDKVWHGQTDTELTAEGYEQTRRLGAYFPQYLRADVIYTSPLQRARITAEAIASAFNLTVIHDPRLMEFDLGDWEGKRFADLVTEGDVLEQIIHNPDFTAPNGESQNIVKQRIVAAVDEIAAKHPNDNVIIVAHGVTISIALAHYLDGNTTLWPKYGKHNTAFTEICLRTKQLLSFNKTDHLNE</sequence>
<dbReference type="Gene3D" id="3.40.50.1240">
    <property type="entry name" value="Phosphoglycerate mutase-like"/>
    <property type="match status" value="1"/>
</dbReference>
<dbReference type="RefSeq" id="WP_062384495.1">
    <property type="nucleotide sequence ID" value="NZ_CP014544.1"/>
</dbReference>
<evidence type="ECO:0000256" key="2">
    <source>
        <dbReference type="PIRSR" id="PIRSR613078-1"/>
    </source>
</evidence>
<reference evidence="4 5" key="1">
    <citation type="submission" date="2015-12" db="EMBL/GenBank/DDBJ databases">
        <authorList>
            <person name="Shamseldin A."/>
            <person name="Moawad H."/>
            <person name="Abd El-Rahim W.M."/>
            <person name="Sadowsky M.J."/>
        </authorList>
    </citation>
    <scope>NUCLEOTIDE SEQUENCE [LARGE SCALE GENOMIC DNA]</scope>
    <source>
        <strain evidence="4 5">SM2</strain>
    </source>
</reference>
<feature type="binding site" evidence="3">
    <location>
        <begin position="13"/>
        <end position="20"/>
    </location>
    <ligand>
        <name>substrate</name>
    </ligand>
</feature>
<dbReference type="AlphaFoldDB" id="A0A127MA06"/>
<dbReference type="CDD" id="cd07067">
    <property type="entry name" value="HP_PGM_like"/>
    <property type="match status" value="1"/>
</dbReference>
<evidence type="ECO:0008006" key="6">
    <source>
        <dbReference type="Google" id="ProtNLM"/>
    </source>
</evidence>
<gene>
    <name evidence="4" type="ORF">AZF00_17655</name>
</gene>
<dbReference type="Proteomes" id="UP000074119">
    <property type="component" value="Chromosome"/>
</dbReference>